<dbReference type="InterPro" id="IPR045800">
    <property type="entry name" value="HMBD"/>
</dbReference>
<evidence type="ECO:0000259" key="5">
    <source>
        <dbReference type="Pfam" id="PF19335"/>
    </source>
</evidence>
<feature type="domain" description="CusB-like beta-barrel" evidence="8">
    <location>
        <begin position="245"/>
        <end position="322"/>
    </location>
</feature>
<dbReference type="InterPro" id="IPR021782">
    <property type="entry name" value="DUF3347"/>
</dbReference>
<evidence type="ECO:0000259" key="7">
    <source>
        <dbReference type="Pfam" id="PF25919"/>
    </source>
</evidence>
<keyword evidence="11" id="KW-1185">Reference proteome</keyword>
<proteinExistence type="inferred from homology"/>
<evidence type="ECO:0000256" key="1">
    <source>
        <dbReference type="ARBA" id="ARBA00009477"/>
    </source>
</evidence>
<dbReference type="Pfam" id="PF25919">
    <property type="entry name" value="BSH_CusB"/>
    <property type="match status" value="1"/>
</dbReference>
<dbReference type="Pfam" id="PF25975">
    <property type="entry name" value="CzcB_C"/>
    <property type="match status" value="1"/>
</dbReference>
<dbReference type="InterPro" id="IPR051909">
    <property type="entry name" value="MFP_Cation_Efflux"/>
</dbReference>
<dbReference type="PANTHER" id="PTHR30097:SF4">
    <property type="entry name" value="SLR6042 PROTEIN"/>
    <property type="match status" value="1"/>
</dbReference>
<keyword evidence="3" id="KW-0812">Transmembrane</keyword>
<feature type="domain" description="DUF3347" evidence="4">
    <location>
        <begin position="423"/>
        <end position="506"/>
    </location>
</feature>
<dbReference type="RefSeq" id="WP_219039406.1">
    <property type="nucleotide sequence ID" value="NZ_JAHWDF010000004.1"/>
</dbReference>
<evidence type="ECO:0000313" key="10">
    <source>
        <dbReference type="EMBL" id="MBW2961122.1"/>
    </source>
</evidence>
<protein>
    <submittedName>
        <fullName evidence="10">Efflux RND transporter periplasmic adaptor subunit</fullName>
    </submittedName>
</protein>
<dbReference type="Pfam" id="PF25869">
    <property type="entry name" value="3HB_CusB"/>
    <property type="match status" value="1"/>
</dbReference>
<feature type="transmembrane region" description="Helical" evidence="3">
    <location>
        <begin position="5"/>
        <end position="22"/>
    </location>
</feature>
<dbReference type="Pfam" id="PF19335">
    <property type="entry name" value="HMBD"/>
    <property type="match status" value="1"/>
</dbReference>
<dbReference type="InterPro" id="IPR058791">
    <property type="entry name" value="3HB_CusB"/>
</dbReference>
<evidence type="ECO:0000256" key="2">
    <source>
        <dbReference type="ARBA" id="ARBA00022448"/>
    </source>
</evidence>
<evidence type="ECO:0000259" key="9">
    <source>
        <dbReference type="Pfam" id="PF25975"/>
    </source>
</evidence>
<dbReference type="Proteomes" id="UP000719267">
    <property type="component" value="Unassembled WGS sequence"/>
</dbReference>
<dbReference type="Pfam" id="PF25954">
    <property type="entry name" value="Beta-barrel_RND_2"/>
    <property type="match status" value="1"/>
</dbReference>
<evidence type="ECO:0000259" key="4">
    <source>
        <dbReference type="Pfam" id="PF11827"/>
    </source>
</evidence>
<keyword evidence="3" id="KW-1133">Transmembrane helix</keyword>
<evidence type="ECO:0000259" key="6">
    <source>
        <dbReference type="Pfam" id="PF25869"/>
    </source>
</evidence>
<dbReference type="NCBIfam" id="TIGR01730">
    <property type="entry name" value="RND_mfp"/>
    <property type="match status" value="1"/>
</dbReference>
<name>A0ABS6VZU3_9FLAO</name>
<feature type="domain" description="CusB-like three alpha-helical bundle" evidence="6">
    <location>
        <begin position="158"/>
        <end position="207"/>
    </location>
</feature>
<reference evidence="10 11" key="1">
    <citation type="submission" date="2021-07" db="EMBL/GenBank/DDBJ databases">
        <title>Mesonia aestuariivivens sp. nov., isolated from a tidal flat.</title>
        <authorList>
            <person name="Kim Y.-O."/>
            <person name="Yoon J.-H."/>
        </authorList>
    </citation>
    <scope>NUCLEOTIDE SEQUENCE [LARGE SCALE GENOMIC DNA]</scope>
    <source>
        <strain evidence="10 11">JHPTF-M18</strain>
    </source>
</reference>
<keyword evidence="3" id="KW-0472">Membrane</keyword>
<dbReference type="InterPro" id="IPR006143">
    <property type="entry name" value="RND_pump_MFP"/>
</dbReference>
<comment type="similarity">
    <text evidence="1">Belongs to the membrane fusion protein (MFP) (TC 8.A.1) family.</text>
</comment>
<feature type="domain" description="CzcB-like C-terminal circularly permuted SH3-like" evidence="9">
    <location>
        <begin position="329"/>
        <end position="391"/>
    </location>
</feature>
<accession>A0ABS6VZU3</accession>
<evidence type="ECO:0000259" key="8">
    <source>
        <dbReference type="Pfam" id="PF25954"/>
    </source>
</evidence>
<dbReference type="InterPro" id="IPR058790">
    <property type="entry name" value="BSH_CusB"/>
</dbReference>
<comment type="caution">
    <text evidence="10">The sequence shown here is derived from an EMBL/GenBank/DDBJ whole genome shotgun (WGS) entry which is preliminary data.</text>
</comment>
<evidence type="ECO:0000256" key="3">
    <source>
        <dbReference type="SAM" id="Phobius"/>
    </source>
</evidence>
<dbReference type="Pfam" id="PF11827">
    <property type="entry name" value="DUF3347"/>
    <property type="match status" value="1"/>
</dbReference>
<dbReference type="InterPro" id="IPR058792">
    <property type="entry name" value="Beta-barrel_RND_2"/>
</dbReference>
<sequence length="553" mass="62234">MKKYLIYILLIAAGIFLGYLFFNNSYSTSENTHQHSAEEKNKLWTCSMHPQIELEEPGDCPICGMQLIPKEKLVNEVGEHQFTMTKNAMALANIETTVIGEAANEAASLNISGKIKVNKNETATQPAHFNGRIDKLYVKTIGETVKTGQLVAKIYSPELVAAQQELISAYKKRESQPRLYQAVHNKFKNWKIHTKQLQEIEKSGKPQMHMNIFVHVSGVVTSIEVKEGSHIMDGKPIFEVSNLSTVWAEFDVYENEIKSLKQGQKIQIKAEAYPDKNFEAKISFIDPILNSSTRTVTVRVELDNKNNLLKPGMFVIANLKSKDENSKNITIPKSAVMWTGERSLVYLKSNDNPPTLEMREVKLSAEHGKQYTISSGLQKGDEIVTNGTFTVDAAAQLQGKKSMMNKEAPLQLSKKTQQEFSNVVTKYLQLKDALVNDKTEKAQKASKESLVYLENIQISNEKISTEIQSLKNLFVSIGQSTEIVQQRKTFISLSDEMIKILKKISQPQPLYIQKCPMANNNQGAKWLSLEKEIKNPYYGTSMLTCGSVIDIIN</sequence>
<keyword evidence="2" id="KW-0813">Transport</keyword>
<feature type="domain" description="CusB-like barrel-sandwich hybrid" evidence="7">
    <location>
        <begin position="127"/>
        <end position="240"/>
    </location>
</feature>
<organism evidence="10 11">
    <name type="scientific">Mesonia aestuariivivens</name>
    <dbReference type="NCBI Taxonomy" id="2796128"/>
    <lineage>
        <taxon>Bacteria</taxon>
        <taxon>Pseudomonadati</taxon>
        <taxon>Bacteroidota</taxon>
        <taxon>Flavobacteriia</taxon>
        <taxon>Flavobacteriales</taxon>
        <taxon>Flavobacteriaceae</taxon>
        <taxon>Mesonia</taxon>
    </lineage>
</organism>
<gene>
    <name evidence="10" type="ORF">KW502_04850</name>
</gene>
<dbReference type="InterPro" id="IPR058649">
    <property type="entry name" value="CzcB_C"/>
</dbReference>
<dbReference type="PANTHER" id="PTHR30097">
    <property type="entry name" value="CATION EFFLUX SYSTEM PROTEIN CUSB"/>
    <property type="match status" value="1"/>
</dbReference>
<feature type="domain" description="Heavy metal binding" evidence="5">
    <location>
        <begin position="44"/>
        <end position="70"/>
    </location>
</feature>
<evidence type="ECO:0000313" key="11">
    <source>
        <dbReference type="Proteomes" id="UP000719267"/>
    </source>
</evidence>
<dbReference type="EMBL" id="JAHWDF010000004">
    <property type="protein sequence ID" value="MBW2961122.1"/>
    <property type="molecule type" value="Genomic_DNA"/>
</dbReference>